<dbReference type="AlphaFoldDB" id="K3WSQ5"/>
<dbReference type="STRING" id="431595.K3WSQ5"/>
<evidence type="ECO:0000313" key="3">
    <source>
        <dbReference type="Proteomes" id="UP000019132"/>
    </source>
</evidence>
<reference evidence="3" key="2">
    <citation type="submission" date="2010-04" db="EMBL/GenBank/DDBJ databases">
        <authorList>
            <person name="Buell R."/>
            <person name="Hamilton J."/>
            <person name="Hostetler J."/>
        </authorList>
    </citation>
    <scope>NUCLEOTIDE SEQUENCE [LARGE SCALE GENOMIC DNA]</scope>
    <source>
        <strain evidence="3">DAOM:BR144</strain>
    </source>
</reference>
<dbReference type="SUPFAM" id="SSF55469">
    <property type="entry name" value="FMN-dependent nitroreductase-like"/>
    <property type="match status" value="1"/>
</dbReference>
<dbReference type="Gene3D" id="3.40.109.10">
    <property type="entry name" value="NADH Oxidase"/>
    <property type="match status" value="1"/>
</dbReference>
<keyword evidence="3" id="KW-1185">Reference proteome</keyword>
<dbReference type="EnsemblProtists" id="PYU1_T007999">
    <property type="protein sequence ID" value="PYU1_T007999"/>
    <property type="gene ID" value="PYU1_G007983"/>
</dbReference>
<evidence type="ECO:0000259" key="1">
    <source>
        <dbReference type="Pfam" id="PF00881"/>
    </source>
</evidence>
<organism evidence="2 3">
    <name type="scientific">Globisporangium ultimum (strain ATCC 200006 / CBS 805.95 / DAOM BR144)</name>
    <name type="common">Pythium ultimum</name>
    <dbReference type="NCBI Taxonomy" id="431595"/>
    <lineage>
        <taxon>Eukaryota</taxon>
        <taxon>Sar</taxon>
        <taxon>Stramenopiles</taxon>
        <taxon>Oomycota</taxon>
        <taxon>Peronosporomycetes</taxon>
        <taxon>Pythiales</taxon>
        <taxon>Pythiaceae</taxon>
        <taxon>Globisporangium</taxon>
    </lineage>
</organism>
<dbReference type="VEuPathDB" id="FungiDB:PYU1_G007983"/>
<dbReference type="HOGENOM" id="CLU_070764_4_2_1"/>
<proteinExistence type="predicted"/>
<feature type="domain" description="Nitroreductase" evidence="1">
    <location>
        <begin position="3"/>
        <end position="158"/>
    </location>
</feature>
<dbReference type="GO" id="GO:0016491">
    <property type="term" value="F:oxidoreductase activity"/>
    <property type="evidence" value="ECO:0007669"/>
    <property type="project" value="InterPro"/>
</dbReference>
<accession>K3WSQ5</accession>
<dbReference type="PANTHER" id="PTHR43543">
    <property type="entry name" value="MALONIC SEMIALDEHYDE REDUCTASE RUTE-RELATED"/>
    <property type="match status" value="1"/>
</dbReference>
<dbReference type="EMBL" id="GL376617">
    <property type="status" value="NOT_ANNOTATED_CDS"/>
    <property type="molecule type" value="Genomic_DNA"/>
</dbReference>
<reference evidence="3" key="1">
    <citation type="journal article" date="2010" name="Genome Biol.">
        <title>Genome sequence of the necrotrophic plant pathogen Pythium ultimum reveals original pathogenicity mechanisms and effector repertoire.</title>
        <authorList>
            <person name="Levesque C.A."/>
            <person name="Brouwer H."/>
            <person name="Cano L."/>
            <person name="Hamilton J.P."/>
            <person name="Holt C."/>
            <person name="Huitema E."/>
            <person name="Raffaele S."/>
            <person name="Robideau G.P."/>
            <person name="Thines M."/>
            <person name="Win J."/>
            <person name="Zerillo M.M."/>
            <person name="Beakes G.W."/>
            <person name="Boore J.L."/>
            <person name="Busam D."/>
            <person name="Dumas B."/>
            <person name="Ferriera S."/>
            <person name="Fuerstenberg S.I."/>
            <person name="Gachon C.M."/>
            <person name="Gaulin E."/>
            <person name="Govers F."/>
            <person name="Grenville-Briggs L."/>
            <person name="Horner N."/>
            <person name="Hostetler J."/>
            <person name="Jiang R.H."/>
            <person name="Johnson J."/>
            <person name="Krajaejun T."/>
            <person name="Lin H."/>
            <person name="Meijer H.J."/>
            <person name="Moore B."/>
            <person name="Morris P."/>
            <person name="Phuntmart V."/>
            <person name="Puiu D."/>
            <person name="Shetty J."/>
            <person name="Stajich J.E."/>
            <person name="Tripathy S."/>
            <person name="Wawra S."/>
            <person name="van West P."/>
            <person name="Whitty B.R."/>
            <person name="Coutinho P.M."/>
            <person name="Henrissat B."/>
            <person name="Martin F."/>
            <person name="Thomas P.D."/>
            <person name="Tyler B.M."/>
            <person name="De Vries R.P."/>
            <person name="Kamoun S."/>
            <person name="Yandell M."/>
            <person name="Tisserat N."/>
            <person name="Buell C.R."/>
        </authorList>
    </citation>
    <scope>NUCLEOTIDE SEQUENCE</scope>
    <source>
        <strain evidence="3">DAOM:BR144</strain>
    </source>
</reference>
<dbReference type="InterPro" id="IPR029479">
    <property type="entry name" value="Nitroreductase"/>
</dbReference>
<dbReference type="PANTHER" id="PTHR43543:SF1">
    <property type="entry name" value="MALONIC SEMIALDEHYDE REDUCTASE RUTE-RELATED"/>
    <property type="match status" value="1"/>
</dbReference>
<dbReference type="Proteomes" id="UP000019132">
    <property type="component" value="Unassembled WGS sequence"/>
</dbReference>
<sequence length="193" mass="21389">MMQRAPSGMNTQPYTCVVLRDQADRDNLANAMLDMNKRKVKEAPVVVVFAADLEPSRRVPLIQERKLGHSDTPEEIEKIVNTLNKFSFEGADPQTPGYVPTIAWSYKQTILAAATFLYAAQAAGLSTCPMEGFDEANVRKVLEIPDRYSVPIVISCGYPKPGTQRAGSTLRLAPTDIFFDGKFGRSTDKLFEQ</sequence>
<evidence type="ECO:0000313" key="2">
    <source>
        <dbReference type="EnsemblProtists" id="PYU1_T007999"/>
    </source>
</evidence>
<dbReference type="Pfam" id="PF00881">
    <property type="entry name" value="Nitroreductase"/>
    <property type="match status" value="1"/>
</dbReference>
<dbReference type="eggNOG" id="ENOG502RZ0D">
    <property type="taxonomic scope" value="Eukaryota"/>
</dbReference>
<reference evidence="2" key="3">
    <citation type="submission" date="2015-02" db="UniProtKB">
        <authorList>
            <consortium name="EnsemblProtists"/>
        </authorList>
    </citation>
    <scope>IDENTIFICATION</scope>
    <source>
        <strain evidence="2">DAOM BR144</strain>
    </source>
</reference>
<dbReference type="InterPro" id="IPR000415">
    <property type="entry name" value="Nitroreductase-like"/>
</dbReference>
<name>K3WSQ5_GLOUD</name>
<protein>
    <recommendedName>
        <fullName evidence="1">Nitroreductase domain-containing protein</fullName>
    </recommendedName>
</protein>
<dbReference type="InParanoid" id="K3WSQ5"/>
<dbReference type="InterPro" id="IPR050461">
    <property type="entry name" value="Nitroreductase_HadB/RutE"/>
</dbReference>